<name>A0A6G1CB94_9ORYZ</name>
<keyword evidence="2" id="KW-1133">Transmembrane helix</keyword>
<gene>
    <name evidence="4" type="ORF">E2562_029591</name>
</gene>
<feature type="domain" description="FAE" evidence="3">
    <location>
        <begin position="82"/>
        <end position="225"/>
    </location>
</feature>
<evidence type="ECO:0000256" key="1">
    <source>
        <dbReference type="ARBA" id="ARBA00023315"/>
    </source>
</evidence>
<dbReference type="PANTHER" id="PTHR31561">
    <property type="entry name" value="3-KETOACYL-COA SYNTHASE"/>
    <property type="match status" value="1"/>
</dbReference>
<feature type="transmembrane region" description="Helical" evidence="2">
    <location>
        <begin position="64"/>
        <end position="84"/>
    </location>
</feature>
<dbReference type="Pfam" id="PF08392">
    <property type="entry name" value="FAE1_CUT1_RppA"/>
    <property type="match status" value="1"/>
</dbReference>
<protein>
    <recommendedName>
        <fullName evidence="3">FAE domain-containing protein</fullName>
    </recommendedName>
</protein>
<feature type="transmembrane region" description="Helical" evidence="2">
    <location>
        <begin position="21"/>
        <end position="44"/>
    </location>
</feature>
<dbReference type="AlphaFoldDB" id="A0A6G1CB94"/>
<evidence type="ECO:0000313" key="5">
    <source>
        <dbReference type="Proteomes" id="UP000479710"/>
    </source>
</evidence>
<dbReference type="SUPFAM" id="SSF53901">
    <property type="entry name" value="Thiolase-like"/>
    <property type="match status" value="1"/>
</dbReference>
<dbReference type="OrthoDB" id="1929806at2759"/>
<dbReference type="InterPro" id="IPR016039">
    <property type="entry name" value="Thiolase-like"/>
</dbReference>
<dbReference type="Proteomes" id="UP000479710">
    <property type="component" value="Unassembled WGS sequence"/>
</dbReference>
<dbReference type="InterPro" id="IPR013601">
    <property type="entry name" value="FAE1_typ3_polyketide_synth"/>
</dbReference>
<dbReference type="InterPro" id="IPR012392">
    <property type="entry name" value="3-ktacl-CoA_syn"/>
</dbReference>
<reference evidence="4 5" key="1">
    <citation type="submission" date="2019-11" db="EMBL/GenBank/DDBJ databases">
        <title>Whole genome sequence of Oryza granulata.</title>
        <authorList>
            <person name="Li W."/>
        </authorList>
    </citation>
    <scope>NUCLEOTIDE SEQUENCE [LARGE SCALE GENOMIC DNA]</scope>
    <source>
        <strain evidence="5">cv. Menghai</strain>
        <tissue evidence="4">Leaf</tissue>
    </source>
</reference>
<organism evidence="4 5">
    <name type="scientific">Oryza meyeriana var. granulata</name>
    <dbReference type="NCBI Taxonomy" id="110450"/>
    <lineage>
        <taxon>Eukaryota</taxon>
        <taxon>Viridiplantae</taxon>
        <taxon>Streptophyta</taxon>
        <taxon>Embryophyta</taxon>
        <taxon>Tracheophyta</taxon>
        <taxon>Spermatophyta</taxon>
        <taxon>Magnoliopsida</taxon>
        <taxon>Liliopsida</taxon>
        <taxon>Poales</taxon>
        <taxon>Poaceae</taxon>
        <taxon>BOP clade</taxon>
        <taxon>Oryzoideae</taxon>
        <taxon>Oryzeae</taxon>
        <taxon>Oryzinae</taxon>
        <taxon>Oryza</taxon>
        <taxon>Oryza meyeriana</taxon>
    </lineage>
</organism>
<accession>A0A6G1CB94</accession>
<proteinExistence type="predicted"/>
<keyword evidence="1" id="KW-0808">Transferase</keyword>
<keyword evidence="2" id="KW-0812">Transmembrane</keyword>
<evidence type="ECO:0000259" key="3">
    <source>
        <dbReference type="Pfam" id="PF08392"/>
    </source>
</evidence>
<keyword evidence="1" id="KW-0012">Acyltransferase</keyword>
<dbReference type="GO" id="GO:0016020">
    <property type="term" value="C:membrane"/>
    <property type="evidence" value="ECO:0007669"/>
    <property type="project" value="InterPro"/>
</dbReference>
<keyword evidence="5" id="KW-1185">Reference proteome</keyword>
<evidence type="ECO:0000313" key="4">
    <source>
        <dbReference type="EMBL" id="KAF0896903.1"/>
    </source>
</evidence>
<keyword evidence="2" id="KW-0472">Membrane</keyword>
<dbReference type="Gene3D" id="3.40.47.10">
    <property type="match status" value="1"/>
</dbReference>
<dbReference type="EMBL" id="SPHZ02000010">
    <property type="protein sequence ID" value="KAF0896903.1"/>
    <property type="molecule type" value="Genomic_DNA"/>
</dbReference>
<evidence type="ECO:0000256" key="2">
    <source>
        <dbReference type="SAM" id="Phobius"/>
    </source>
</evidence>
<comment type="caution">
    <text evidence="4">The sequence shown here is derived from an EMBL/GenBank/DDBJ whole genome shotgun (WGS) entry which is preliminary data.</text>
</comment>
<dbReference type="GO" id="GO:0016747">
    <property type="term" value="F:acyltransferase activity, transferring groups other than amino-acyl groups"/>
    <property type="evidence" value="ECO:0007669"/>
    <property type="project" value="InterPro"/>
</dbReference>
<sequence>MSGAQETTPAGGPHGPRKMKLLYHHAVSNALYLVLAPVAAAVALRASQLTAADLAAAREHLLANLPLAVAVLGVVGILATVYLMRRPRPVYLLDFACFKPGPEHVVTRETFMAQSAKAGVFTDDNLAFQRKILERSGLGQGTYFPAAVLNSPPNPCMAEARREAEQVMFGAIDGVLAKTGVHARDIGVVVVNCSLFNPTPSLSAMIVNHYKLRGNVASYNLGGMGLVKLLNLTYNTEVAYKNT</sequence>
<dbReference type="GO" id="GO:0006633">
    <property type="term" value="P:fatty acid biosynthetic process"/>
    <property type="evidence" value="ECO:0007669"/>
    <property type="project" value="InterPro"/>
</dbReference>